<proteinExistence type="predicted"/>
<name>A0A285STY1_9BACL</name>
<dbReference type="OrthoDB" id="9805017at2"/>
<dbReference type="RefSeq" id="WP_097073611.1">
    <property type="nucleotide sequence ID" value="NZ_OBMQ01000006.1"/>
</dbReference>
<dbReference type="GO" id="GO:0031410">
    <property type="term" value="C:cytoplasmic vesicle"/>
    <property type="evidence" value="ECO:0007669"/>
    <property type="project" value="TreeGrafter"/>
</dbReference>
<evidence type="ECO:0000313" key="3">
    <source>
        <dbReference type="Proteomes" id="UP000219636"/>
    </source>
</evidence>
<dbReference type="Pfam" id="PF22352">
    <property type="entry name" value="K319L-like_PKD"/>
    <property type="match status" value="2"/>
</dbReference>
<accession>A0A285STY1</accession>
<feature type="domain" description="PKD/Chitinase" evidence="1">
    <location>
        <begin position="502"/>
        <end position="585"/>
    </location>
</feature>
<dbReference type="SMART" id="SM00089">
    <property type="entry name" value="PKD"/>
    <property type="match status" value="2"/>
</dbReference>
<sequence>MTVGPINALNGYPIWYKDENGLRLMLNTNPDDPYAIIDPLPNPGQPVSFPDNFPSEAFYFIAEAEMTTGTGERARLVLALEAAFVNEVPAEGDQIVFGRVRIRVAGLQPNVEYKVTHPYGVDTFIAEPDDDGFGEINFTEDIGGMNGGNFELALNSRVFPFLQWDPNVGPQAPEGYIGDPNVPHRVIGSLFTDDFGEPQNIFRIEGLGIGIGSPDAATTPGLDPDNCIETREFSIAGKISTVSGVDVPRTTYSQSIATSGAIDVFATTDIGLETIQVSGTGLNPTLLQGENGVYFARVEYLGATPPSSITVANVSDNPPSVKEAIPVDFITATVTYGNDAKVLSINASSSDQVNTVTLTVRDFGIGELLIPAEGVTVNTLVVPADVTIQSSAGGIQTFPVVVTGSGNNPVGVLSNAGTDQSVLINSQVTLDGSGSSGPITAFQWTQIEGPPIALQNANSAVATFIAPSEAAQLTFQLTVQGEGGPSSDTVIINILESAELPVADAGINQVVEQGSLVTLSGSATGNVTTFQWTQISGPSVVINNANSPIATFTFPRQFTTLSFELTATGPGGTATDTVSISTIPDRLTVTRAEYRTGDSEWRIVGTTSISGPGVTITIHVGNTVNGPILAQVEVDALGSWEYRVEPSPVAPDATRAISIQSSSGGVLLNVPLNVRN</sequence>
<dbReference type="Proteomes" id="UP000219636">
    <property type="component" value="Unassembled WGS sequence"/>
</dbReference>
<reference evidence="3" key="1">
    <citation type="submission" date="2017-08" db="EMBL/GenBank/DDBJ databases">
        <authorList>
            <person name="Varghese N."/>
            <person name="Submissions S."/>
        </authorList>
    </citation>
    <scope>NUCLEOTIDE SEQUENCE [LARGE SCALE GENOMIC DNA]</scope>
    <source>
        <strain evidence="3">JC22</strain>
    </source>
</reference>
<dbReference type="PANTHER" id="PTHR46182">
    <property type="entry name" value="FI19480P1"/>
    <property type="match status" value="1"/>
</dbReference>
<dbReference type="PANTHER" id="PTHR46182:SF2">
    <property type="entry name" value="FI19480P1"/>
    <property type="match status" value="1"/>
</dbReference>
<dbReference type="AlphaFoldDB" id="A0A285STY1"/>
<dbReference type="GO" id="GO:0016020">
    <property type="term" value="C:membrane"/>
    <property type="evidence" value="ECO:0007669"/>
    <property type="project" value="TreeGrafter"/>
</dbReference>
<dbReference type="EMBL" id="OBMQ01000006">
    <property type="protein sequence ID" value="SOC11250.1"/>
    <property type="molecule type" value="Genomic_DNA"/>
</dbReference>
<dbReference type="InterPro" id="IPR022409">
    <property type="entry name" value="PKD/Chitinase_dom"/>
</dbReference>
<dbReference type="InterPro" id="IPR029865">
    <property type="entry name" value="KIAA0319-like"/>
</dbReference>
<gene>
    <name evidence="2" type="ORF">SAMN05880501_106111</name>
</gene>
<evidence type="ECO:0000313" key="2">
    <source>
        <dbReference type="EMBL" id="SOC11250.1"/>
    </source>
</evidence>
<dbReference type="InterPro" id="IPR013783">
    <property type="entry name" value="Ig-like_fold"/>
</dbReference>
<dbReference type="Gene3D" id="2.60.40.10">
    <property type="entry name" value="Immunoglobulins"/>
    <property type="match status" value="2"/>
</dbReference>
<evidence type="ECO:0000259" key="1">
    <source>
        <dbReference type="SMART" id="SM00089"/>
    </source>
</evidence>
<protein>
    <recommendedName>
        <fullName evidence="1">PKD/Chitinase domain-containing protein</fullName>
    </recommendedName>
</protein>
<feature type="domain" description="PKD/Chitinase" evidence="1">
    <location>
        <begin position="413"/>
        <end position="497"/>
    </location>
</feature>
<organism evidence="2 3">
    <name type="scientific">Ureibacillus xyleni</name>
    <dbReference type="NCBI Taxonomy" id="614648"/>
    <lineage>
        <taxon>Bacteria</taxon>
        <taxon>Bacillati</taxon>
        <taxon>Bacillota</taxon>
        <taxon>Bacilli</taxon>
        <taxon>Bacillales</taxon>
        <taxon>Caryophanaceae</taxon>
        <taxon>Ureibacillus</taxon>
    </lineage>
</organism>
<keyword evidence="3" id="KW-1185">Reference proteome</keyword>